<protein>
    <submittedName>
        <fullName evidence="2">Uncharacterized protein</fullName>
    </submittedName>
</protein>
<accession>A0A451AFD6</accession>
<dbReference type="AlphaFoldDB" id="A0A451AFD6"/>
<sequence length="127" mass="13903">MVRIVIHAGHLFADPFQFLAPALELGEFGVQFSDAICVSRIQLHRDGFGYVLHFGGRELSRLVCQTLFTDRGQLIRYSLGSLFVESHVGLVRVQPVSGTRQGNDLNSIQGSSSNRVGKTSATKASRV</sequence>
<reference evidence="2" key="1">
    <citation type="submission" date="2019-02" db="EMBL/GenBank/DDBJ databases">
        <authorList>
            <person name="Gruber-Vodicka R. H."/>
            <person name="Seah K. B. B."/>
        </authorList>
    </citation>
    <scope>NUCLEOTIDE SEQUENCE</scope>
    <source>
        <strain evidence="2">BECK_BZ126</strain>
    </source>
</reference>
<organism evidence="2">
    <name type="scientific">Candidatus Kentrum sp. TC</name>
    <dbReference type="NCBI Taxonomy" id="2126339"/>
    <lineage>
        <taxon>Bacteria</taxon>
        <taxon>Pseudomonadati</taxon>
        <taxon>Pseudomonadota</taxon>
        <taxon>Gammaproteobacteria</taxon>
        <taxon>Candidatus Kentrum</taxon>
    </lineage>
</organism>
<proteinExistence type="predicted"/>
<name>A0A451AFD6_9GAMM</name>
<gene>
    <name evidence="2" type="ORF">BECKTC1821F_GA0114240_11441</name>
</gene>
<feature type="region of interest" description="Disordered" evidence="1">
    <location>
        <begin position="97"/>
        <end position="127"/>
    </location>
</feature>
<evidence type="ECO:0000256" key="1">
    <source>
        <dbReference type="SAM" id="MobiDB-lite"/>
    </source>
</evidence>
<evidence type="ECO:0000313" key="2">
    <source>
        <dbReference type="EMBL" id="VFK64770.1"/>
    </source>
</evidence>
<dbReference type="EMBL" id="CAADFW010000144">
    <property type="protein sequence ID" value="VFK64770.1"/>
    <property type="molecule type" value="Genomic_DNA"/>
</dbReference>